<keyword evidence="2" id="KW-1185">Reference proteome</keyword>
<dbReference type="KEGG" id="vg:63026760"/>
<proteinExistence type="predicted"/>
<name>A0A345KPJ0_9CAUD</name>
<dbReference type="RefSeq" id="YP_010002213.1">
    <property type="nucleotide sequence ID" value="NC_053241.1"/>
</dbReference>
<reference evidence="1 2" key="1">
    <citation type="submission" date="2018-06" db="EMBL/GenBank/DDBJ databases">
        <authorList>
            <person name="Plymale R.C."/>
            <person name="Vermillion C.D."/>
            <person name="Bowman H."/>
            <person name="Gills J.R."/>
            <person name="Wooten L.C."/>
            <person name="Askins J.L."/>
            <person name="Brownlee C.M."/>
            <person name="Davis H.K."/>
            <person name="Edmondson E.M."/>
            <person name="Edwards S.L."/>
            <person name="Haberman K.L."/>
            <person name="Jacobs K.R."/>
            <person name="Jones G.C."/>
            <person name="Livingston L.W."/>
            <person name="Masengale M.E."/>
            <person name="Morrison C.M."/>
            <person name="Mullins A.M."/>
            <person name="Pate M.D."/>
            <person name="Pennington B.T."/>
            <person name="Pickard K.N."/>
            <person name="Rainwater D.R."/>
            <person name="Studdard A.C."/>
            <person name="Walker A.L."/>
            <person name="Reyna N.S."/>
            <person name="Garlena R.A."/>
            <person name="Russell D.A."/>
            <person name="Pope W.H."/>
            <person name="Jacobs-Sera D."/>
            <person name="Hendrix R.W."/>
            <person name="Hatfull G.F."/>
        </authorList>
    </citation>
    <scope>NUCLEOTIDE SEQUENCE [LARGE SCALE GENOMIC DNA]</scope>
</reference>
<dbReference type="EMBL" id="MH450129">
    <property type="protein sequence ID" value="AXH44942.1"/>
    <property type="molecule type" value="Genomic_DNA"/>
</dbReference>
<organism evidence="1 2">
    <name type="scientific">Gordonia phage Ribeye</name>
    <dbReference type="NCBI Taxonomy" id="2250417"/>
    <lineage>
        <taxon>Viruses</taxon>
        <taxon>Duplodnaviria</taxon>
        <taxon>Heunggongvirae</taxon>
        <taxon>Uroviricota</taxon>
        <taxon>Caudoviricetes</taxon>
        <taxon>Stackebrandtviridae</taxon>
        <taxon>Schenleyvirinae</taxon>
        <taxon>Kroosvirus</taxon>
        <taxon>Kroosvirus ribeye</taxon>
    </lineage>
</organism>
<dbReference type="GeneID" id="63026760"/>
<evidence type="ECO:0000313" key="1">
    <source>
        <dbReference type="EMBL" id="AXH44942.1"/>
    </source>
</evidence>
<protein>
    <submittedName>
        <fullName evidence="1">Uncharacterized protein</fullName>
    </submittedName>
</protein>
<accession>A0A345KPJ0</accession>
<dbReference type="Proteomes" id="UP000257630">
    <property type="component" value="Segment"/>
</dbReference>
<gene>
    <name evidence="1" type="primary">79</name>
    <name evidence="1" type="ORF">SEA_RIBEYE_79</name>
</gene>
<evidence type="ECO:0000313" key="2">
    <source>
        <dbReference type="Proteomes" id="UP000257630"/>
    </source>
</evidence>
<sequence>MPRQETATTMTNSVKSKVWRIITGQTRLVQIDAAALGGVYLTADGDTTRALEDALDPEVLEACSHLALHGPITQRGSGNRLR</sequence>